<sequence>MWETTSLWQNAPLRKEYRRALSWDCCYGTGYDPVLRAVVSDGSPGVCGRHFNYHGWKHLDAYPRGDGGRGNGGN</sequence>
<dbReference type="AlphaFoldDB" id="A0AAW0ZIY4"/>
<comment type="caution">
    <text evidence="1">The sequence shown here is derived from an EMBL/GenBank/DDBJ whole genome shotgun (WGS) entry which is preliminary data.</text>
</comment>
<evidence type="ECO:0000313" key="2">
    <source>
        <dbReference type="Proteomes" id="UP001432146"/>
    </source>
</evidence>
<dbReference type="Proteomes" id="UP001432146">
    <property type="component" value="Unassembled WGS sequence"/>
</dbReference>
<organism evidence="1 2">
    <name type="scientific">Tetragonisca angustula</name>
    <dbReference type="NCBI Taxonomy" id="166442"/>
    <lineage>
        <taxon>Eukaryota</taxon>
        <taxon>Metazoa</taxon>
        <taxon>Ecdysozoa</taxon>
        <taxon>Arthropoda</taxon>
        <taxon>Hexapoda</taxon>
        <taxon>Insecta</taxon>
        <taxon>Pterygota</taxon>
        <taxon>Neoptera</taxon>
        <taxon>Endopterygota</taxon>
        <taxon>Hymenoptera</taxon>
        <taxon>Apocrita</taxon>
        <taxon>Aculeata</taxon>
        <taxon>Apoidea</taxon>
        <taxon>Anthophila</taxon>
        <taxon>Apidae</taxon>
        <taxon>Tetragonisca</taxon>
    </lineage>
</organism>
<gene>
    <name evidence="1" type="ORF">QLX08_009355</name>
</gene>
<proteinExistence type="predicted"/>
<reference evidence="1 2" key="1">
    <citation type="submission" date="2024-05" db="EMBL/GenBank/DDBJ databases">
        <title>The nuclear and mitochondrial genome assemblies of Tetragonisca angustula (Apidae: Meliponini), a tiny yet remarkable pollinator in the Neotropics.</title>
        <authorList>
            <person name="Ferrari R."/>
            <person name="Ricardo P.C."/>
            <person name="Dias F.C."/>
            <person name="Araujo N.S."/>
            <person name="Soares D.O."/>
            <person name="Zhou Q.-S."/>
            <person name="Zhu C.-D."/>
            <person name="Coutinho L."/>
            <person name="Airas M.C."/>
            <person name="Batista T.M."/>
        </authorList>
    </citation>
    <scope>NUCLEOTIDE SEQUENCE [LARGE SCALE GENOMIC DNA]</scope>
    <source>
        <strain evidence="1">ASF017062</strain>
        <tissue evidence="1">Abdomen</tissue>
    </source>
</reference>
<protein>
    <submittedName>
        <fullName evidence="1">Uncharacterized protein</fullName>
    </submittedName>
</protein>
<accession>A0AAW0ZIY4</accession>
<dbReference type="EMBL" id="JAWNGG020000205">
    <property type="protein sequence ID" value="KAK9296741.1"/>
    <property type="molecule type" value="Genomic_DNA"/>
</dbReference>
<name>A0AAW0ZIY4_9HYME</name>
<evidence type="ECO:0000313" key="1">
    <source>
        <dbReference type="EMBL" id="KAK9296741.1"/>
    </source>
</evidence>
<keyword evidence="2" id="KW-1185">Reference proteome</keyword>